<sequence length="225" mass="23412">MQPKERIARRVAQEIAPGMLVNLGIGLPSLVAGFVPSDAGVFFQSENGVIGLGARPPEGMEEPDLTDAGGGFVTAVPGAAAIDSAMSFGLIRGGHIDLTVLGGLQVDERGLLANWMIPGAMVPGMGGAMDLATGARKVIVAMQHMANGKSKIVRTCDLPLTSTRPIDLLVTDLAVFEVTQSGLMVMEIAPDVTVGDVEASTEARFEVCGDLKCMDEIRPAIAEVQ</sequence>
<dbReference type="EC" id="2.8.3.8" evidence="3"/>
<dbReference type="Pfam" id="PF01144">
    <property type="entry name" value="CoA_trans"/>
    <property type="match status" value="1"/>
</dbReference>
<organism evidence="3 4">
    <name type="scientific">Pelagimonas varians</name>
    <dbReference type="NCBI Taxonomy" id="696760"/>
    <lineage>
        <taxon>Bacteria</taxon>
        <taxon>Pseudomonadati</taxon>
        <taxon>Pseudomonadota</taxon>
        <taxon>Alphaproteobacteria</taxon>
        <taxon>Rhodobacterales</taxon>
        <taxon>Roseobacteraceae</taxon>
        <taxon>Pelagimonas</taxon>
    </lineage>
</organism>
<dbReference type="Proteomes" id="UP000220836">
    <property type="component" value="Unassembled WGS sequence"/>
</dbReference>
<proteinExistence type="inferred from homology"/>
<dbReference type="PANTHER" id="PTHR13707:SF60">
    <property type="entry name" value="ACETATE COA-TRANSFERASE SUBUNIT ALPHA"/>
    <property type="match status" value="1"/>
</dbReference>
<dbReference type="InterPro" id="IPR037171">
    <property type="entry name" value="NagB/RpiA_transferase-like"/>
</dbReference>
<dbReference type="InterPro" id="IPR004165">
    <property type="entry name" value="CoA_trans_fam_I"/>
</dbReference>
<evidence type="ECO:0000256" key="1">
    <source>
        <dbReference type="ARBA" id="ARBA00007047"/>
    </source>
</evidence>
<reference evidence="3 4" key="1">
    <citation type="submission" date="2017-05" db="EMBL/GenBank/DDBJ databases">
        <authorList>
            <person name="Song R."/>
            <person name="Chenine A.L."/>
            <person name="Ruprecht R.M."/>
        </authorList>
    </citation>
    <scope>NUCLEOTIDE SEQUENCE [LARGE SCALE GENOMIC DNA]</scope>
    <source>
        <strain evidence="3 4">CECT 8663</strain>
    </source>
</reference>
<dbReference type="PANTHER" id="PTHR13707">
    <property type="entry name" value="KETOACID-COENZYME A TRANSFERASE"/>
    <property type="match status" value="1"/>
</dbReference>
<dbReference type="SMART" id="SM00882">
    <property type="entry name" value="CoA_trans"/>
    <property type="match status" value="1"/>
</dbReference>
<keyword evidence="2 3" id="KW-0808">Transferase</keyword>
<dbReference type="SUPFAM" id="SSF100950">
    <property type="entry name" value="NagB/RpiA/CoA transferase-like"/>
    <property type="match status" value="1"/>
</dbReference>
<accession>A0A238K1R8</accession>
<dbReference type="Gene3D" id="3.40.1080.10">
    <property type="entry name" value="Glutaconate Coenzyme A-transferase"/>
    <property type="match status" value="1"/>
</dbReference>
<dbReference type="PROSITE" id="PS01274">
    <property type="entry name" value="COA_TRANSF_2"/>
    <property type="match status" value="1"/>
</dbReference>
<dbReference type="InterPro" id="IPR012791">
    <property type="entry name" value="3-oxoacid_CoA-transf_B"/>
</dbReference>
<keyword evidence="4" id="KW-1185">Reference proteome</keyword>
<gene>
    <name evidence="3" type="primary">atoA</name>
    <name evidence="3" type="ORF">PEV8663_00629</name>
</gene>
<dbReference type="GO" id="GO:0008775">
    <property type="term" value="F:acetate CoA-transferase activity"/>
    <property type="evidence" value="ECO:0007669"/>
    <property type="project" value="UniProtKB-EC"/>
</dbReference>
<name>A0A238K1R8_9RHOB</name>
<dbReference type="InterPro" id="IPR004164">
    <property type="entry name" value="CoA_transf_AS"/>
</dbReference>
<protein>
    <submittedName>
        <fullName evidence="3">Acetate CoA-transferase subunit beta</fullName>
        <ecNumber evidence="3">2.8.3.8</ecNumber>
    </submittedName>
</protein>
<dbReference type="OrthoDB" id="9778604at2"/>
<dbReference type="RefSeq" id="WP_097803182.1">
    <property type="nucleotide sequence ID" value="NZ_FXYH01000002.1"/>
</dbReference>
<evidence type="ECO:0000313" key="3">
    <source>
        <dbReference type="EMBL" id="SMX35896.1"/>
    </source>
</evidence>
<dbReference type="NCBIfam" id="TIGR02428">
    <property type="entry name" value="pcaJ_scoB_fam"/>
    <property type="match status" value="1"/>
</dbReference>
<dbReference type="AlphaFoldDB" id="A0A238K1R8"/>
<evidence type="ECO:0000256" key="2">
    <source>
        <dbReference type="ARBA" id="ARBA00022679"/>
    </source>
</evidence>
<dbReference type="EMBL" id="FXYH01000002">
    <property type="protein sequence ID" value="SMX35896.1"/>
    <property type="molecule type" value="Genomic_DNA"/>
</dbReference>
<evidence type="ECO:0000313" key="4">
    <source>
        <dbReference type="Proteomes" id="UP000220836"/>
    </source>
</evidence>
<comment type="similarity">
    <text evidence="1">Belongs to the 3-oxoacid CoA-transferase subunit B family.</text>
</comment>